<evidence type="ECO:0000256" key="9">
    <source>
        <dbReference type="SAM" id="Phobius"/>
    </source>
</evidence>
<feature type="transmembrane region" description="Helical" evidence="9">
    <location>
        <begin position="519"/>
        <end position="540"/>
    </location>
</feature>
<dbReference type="AlphaFoldDB" id="A0A2N3I6Z1"/>
<feature type="transmembrane region" description="Helical" evidence="9">
    <location>
        <begin position="416"/>
        <end position="436"/>
    </location>
</feature>
<feature type="transmembrane region" description="Helical" evidence="9">
    <location>
        <begin position="277"/>
        <end position="296"/>
    </location>
</feature>
<dbReference type="Pfam" id="PF00854">
    <property type="entry name" value="PTR2"/>
    <property type="match status" value="2"/>
</dbReference>
<dbReference type="InterPro" id="IPR018456">
    <property type="entry name" value="PTR2_symporter_CS"/>
</dbReference>
<feature type="transmembrane region" description="Helical" evidence="9">
    <location>
        <begin position="229"/>
        <end position="248"/>
    </location>
</feature>
<dbReference type="SUPFAM" id="SSF103473">
    <property type="entry name" value="MFS general substrate transporter"/>
    <property type="match status" value="2"/>
</dbReference>
<dbReference type="PROSITE" id="PS50850">
    <property type="entry name" value="MFS"/>
    <property type="match status" value="1"/>
</dbReference>
<keyword evidence="6 9" id="KW-1133">Transmembrane helix</keyword>
<feature type="domain" description="Major facilitator superfamily (MFS) profile" evidence="10">
    <location>
        <begin position="1"/>
        <end position="253"/>
    </location>
</feature>
<feature type="transmembrane region" description="Helical" evidence="9">
    <location>
        <begin position="316"/>
        <end position="338"/>
    </location>
</feature>
<keyword evidence="12" id="KW-1185">Reference proteome</keyword>
<sequence length="547" mass="59957">MFKGHPKGLYVAFFANLGERFGFYTMMGILVYYLTAKYGLSATKAGMIYSVFYGSIYGLALVGGFLADRTKNYKGIIYIGLITMLAGYVLMAIPGFGLIFTVLALFVIAFGNGLFKGNLQAVVGQLYDDPKYSHLRDSAFSVFYMGINVGALFAPSAAAGIINWFIKSKGFLRDDALPAIIHKFQATPSDTGVISELQTLADKVSGAHVADLSDFATNYLSAYGSGFNYAFGVAGLTMILSLVIYTIYKKFLPDVQKADKEKGEVVEMSKEETKQRLTALFLVFGVVIFFWMAFHQNGLTMSFFARDYTVTSVGPATYLVFNIWSLLSIVIGILALSSIFNKGASAKNKLIGAGVLAVSVFSTYYFYTQNPEVNAFSPELFQHFNPTMIVLLTPIIVGIFAWLNKRGIEPSAPRKIGIGMIITSVGFLILLIGSLGLDPFNAMQADPNHLRVGTGWLISTYFTLTIAELFLSPMGISFVSKVSPPKYQGIMQGCWLGATAVGNLFLGVGSYLYERVAIWQVWTIFIILCFIAASFIFSIMKKLEKVS</sequence>
<dbReference type="PROSITE" id="PS01023">
    <property type="entry name" value="PTR2_2"/>
    <property type="match status" value="1"/>
</dbReference>
<evidence type="ECO:0000313" key="11">
    <source>
        <dbReference type="EMBL" id="PKQ66080.1"/>
    </source>
</evidence>
<evidence type="ECO:0000256" key="7">
    <source>
        <dbReference type="ARBA" id="ARBA00023136"/>
    </source>
</evidence>
<evidence type="ECO:0000256" key="6">
    <source>
        <dbReference type="ARBA" id="ARBA00022989"/>
    </source>
</evidence>
<keyword evidence="3" id="KW-1003">Cell membrane</keyword>
<evidence type="ECO:0000256" key="8">
    <source>
        <dbReference type="RuleBase" id="RU003755"/>
    </source>
</evidence>
<feature type="transmembrane region" description="Helical" evidence="9">
    <location>
        <begin position="142"/>
        <end position="166"/>
    </location>
</feature>
<organism evidence="11 12">
    <name type="scientific">Labilibaculum manganireducens</name>
    <dbReference type="NCBI Taxonomy" id="1940525"/>
    <lineage>
        <taxon>Bacteria</taxon>
        <taxon>Pseudomonadati</taxon>
        <taxon>Bacteroidota</taxon>
        <taxon>Bacteroidia</taxon>
        <taxon>Marinilabiliales</taxon>
        <taxon>Marinifilaceae</taxon>
        <taxon>Labilibaculum</taxon>
    </lineage>
</organism>
<keyword evidence="5" id="KW-0571">Peptide transport</keyword>
<comment type="caution">
    <text evidence="11">The sequence shown here is derived from an EMBL/GenBank/DDBJ whole genome shotgun (WGS) entry which is preliminary data.</text>
</comment>
<dbReference type="RefSeq" id="WP_101310088.1">
    <property type="nucleotide sequence ID" value="NZ_MVDE01000017.1"/>
</dbReference>
<keyword evidence="4 8" id="KW-0812">Transmembrane</keyword>
<dbReference type="NCBIfam" id="TIGR00924">
    <property type="entry name" value="yjdL_sub1_fam"/>
    <property type="match status" value="1"/>
</dbReference>
<dbReference type="GO" id="GO:1904680">
    <property type="term" value="F:peptide transmembrane transporter activity"/>
    <property type="evidence" value="ECO:0007669"/>
    <property type="project" value="InterPro"/>
</dbReference>
<evidence type="ECO:0000256" key="2">
    <source>
        <dbReference type="ARBA" id="ARBA00022448"/>
    </source>
</evidence>
<feature type="transmembrane region" description="Helical" evidence="9">
    <location>
        <begin position="46"/>
        <end position="66"/>
    </location>
</feature>
<proteinExistence type="inferred from homology"/>
<feature type="transmembrane region" description="Helical" evidence="9">
    <location>
        <begin position="73"/>
        <end position="90"/>
    </location>
</feature>
<name>A0A2N3I6Z1_9BACT</name>
<dbReference type="GO" id="GO:0006857">
    <property type="term" value="P:oligopeptide transport"/>
    <property type="evidence" value="ECO:0007669"/>
    <property type="project" value="InterPro"/>
</dbReference>
<gene>
    <name evidence="11" type="ORF">BZG01_12015</name>
</gene>
<feature type="transmembrane region" description="Helical" evidence="9">
    <location>
        <begin position="387"/>
        <end position="404"/>
    </location>
</feature>
<comment type="similarity">
    <text evidence="8">Belongs to the major facilitator superfamily. Proton-dependent oligopeptide transporter (POT/PTR) (TC 2.A.17) family.</text>
</comment>
<feature type="transmembrane region" description="Helical" evidence="9">
    <location>
        <begin position="490"/>
        <end position="513"/>
    </location>
</feature>
<feature type="transmembrane region" description="Helical" evidence="9">
    <location>
        <begin position="21"/>
        <end position="40"/>
    </location>
</feature>
<evidence type="ECO:0000256" key="5">
    <source>
        <dbReference type="ARBA" id="ARBA00022856"/>
    </source>
</evidence>
<keyword evidence="2 8" id="KW-0813">Transport</keyword>
<dbReference type="Gene3D" id="1.20.1250.20">
    <property type="entry name" value="MFS general substrate transporter like domains"/>
    <property type="match status" value="3"/>
</dbReference>
<evidence type="ECO:0000256" key="1">
    <source>
        <dbReference type="ARBA" id="ARBA00004651"/>
    </source>
</evidence>
<evidence type="ECO:0000256" key="3">
    <source>
        <dbReference type="ARBA" id="ARBA00022475"/>
    </source>
</evidence>
<keyword evidence="5" id="KW-0653">Protein transport</keyword>
<dbReference type="InterPro" id="IPR020846">
    <property type="entry name" value="MFS_dom"/>
</dbReference>
<keyword evidence="7 9" id="KW-0472">Membrane</keyword>
<dbReference type="EMBL" id="MVDE01000017">
    <property type="protein sequence ID" value="PKQ66080.1"/>
    <property type="molecule type" value="Genomic_DNA"/>
</dbReference>
<dbReference type="InterPro" id="IPR005279">
    <property type="entry name" value="Dipep/tripep_permease"/>
</dbReference>
<dbReference type="InterPro" id="IPR050171">
    <property type="entry name" value="MFS_Transporters"/>
</dbReference>
<dbReference type="PANTHER" id="PTHR23517:SF15">
    <property type="entry name" value="PROTON-DEPENDENT OLIGOPEPTIDE FAMILY TRANSPORT PROTEIN"/>
    <property type="match status" value="1"/>
</dbReference>
<comment type="subcellular location">
    <subcellularLocation>
        <location evidence="1">Cell membrane</location>
        <topology evidence="1">Multi-pass membrane protein</topology>
    </subcellularLocation>
    <subcellularLocation>
        <location evidence="8">Membrane</location>
        <topology evidence="8">Multi-pass membrane protein</topology>
    </subcellularLocation>
</comment>
<dbReference type="GO" id="GO:0005886">
    <property type="term" value="C:plasma membrane"/>
    <property type="evidence" value="ECO:0007669"/>
    <property type="project" value="UniProtKB-SubCell"/>
</dbReference>
<dbReference type="InterPro" id="IPR000109">
    <property type="entry name" value="POT_fam"/>
</dbReference>
<evidence type="ECO:0000313" key="12">
    <source>
        <dbReference type="Proteomes" id="UP000233618"/>
    </source>
</evidence>
<dbReference type="Proteomes" id="UP000233618">
    <property type="component" value="Unassembled WGS sequence"/>
</dbReference>
<feature type="transmembrane region" description="Helical" evidence="9">
    <location>
        <begin position="456"/>
        <end position="478"/>
    </location>
</feature>
<feature type="transmembrane region" description="Helical" evidence="9">
    <location>
        <begin position="96"/>
        <end position="115"/>
    </location>
</feature>
<reference evidence="11 12" key="1">
    <citation type="journal article" date="2017" name="Front. Microbiol.">
        <title>Labilibaculum manganireducens gen. nov., sp. nov. and Labilibaculum filiforme sp. nov., Novel Bacteroidetes Isolated from Subsurface Sediments of the Baltic Sea.</title>
        <authorList>
            <person name="Vandieken V."/>
            <person name="Marshall I.P."/>
            <person name="Niemann H."/>
            <person name="Engelen B."/>
            <person name="Cypionka H."/>
        </authorList>
    </citation>
    <scope>NUCLEOTIDE SEQUENCE [LARGE SCALE GENOMIC DNA]</scope>
    <source>
        <strain evidence="11 12">59.10-2M</strain>
    </source>
</reference>
<evidence type="ECO:0000259" key="10">
    <source>
        <dbReference type="PROSITE" id="PS50850"/>
    </source>
</evidence>
<feature type="transmembrane region" description="Helical" evidence="9">
    <location>
        <begin position="350"/>
        <end position="367"/>
    </location>
</feature>
<dbReference type="PANTHER" id="PTHR23517">
    <property type="entry name" value="RESISTANCE PROTEIN MDTM, PUTATIVE-RELATED-RELATED"/>
    <property type="match status" value="1"/>
</dbReference>
<dbReference type="CDD" id="cd17346">
    <property type="entry name" value="MFS_DtpA_like"/>
    <property type="match status" value="1"/>
</dbReference>
<accession>A0A2N3I6Z1</accession>
<evidence type="ECO:0000256" key="4">
    <source>
        <dbReference type="ARBA" id="ARBA00022692"/>
    </source>
</evidence>
<dbReference type="InterPro" id="IPR036259">
    <property type="entry name" value="MFS_trans_sf"/>
</dbReference>
<protein>
    <recommendedName>
        <fullName evidence="10">Major facilitator superfamily (MFS) profile domain-containing protein</fullName>
    </recommendedName>
</protein>